<dbReference type="EMBL" id="CP033920">
    <property type="protein sequence ID" value="AZA49590.1"/>
    <property type="molecule type" value="Genomic_DNA"/>
</dbReference>
<organism evidence="1 2">
    <name type="scientific">Chryseobacterium carnipullorum</name>
    <dbReference type="NCBI Taxonomy" id="1124835"/>
    <lineage>
        <taxon>Bacteria</taxon>
        <taxon>Pseudomonadati</taxon>
        <taxon>Bacteroidota</taxon>
        <taxon>Flavobacteriia</taxon>
        <taxon>Flavobacteriales</taxon>
        <taxon>Weeksellaceae</taxon>
        <taxon>Chryseobacterium group</taxon>
        <taxon>Chryseobacterium</taxon>
    </lineage>
</organism>
<accession>A0A3G6NFQ1</accession>
<dbReference type="KEGG" id="ccau:EG346_16005"/>
<dbReference type="RefSeq" id="WP_123879957.1">
    <property type="nucleotide sequence ID" value="NZ_CP033920.1"/>
</dbReference>
<protein>
    <submittedName>
        <fullName evidence="1">Uncharacterized protein</fullName>
    </submittedName>
</protein>
<name>A0A3G6NFQ1_CHRCU</name>
<reference evidence="2" key="1">
    <citation type="submission" date="2018-11" db="EMBL/GenBank/DDBJ databases">
        <title>Proposal to divide the Flavobacteriaceae and reorganize its genera based on Amino Acid Identity values calculated from whole genome sequences.</title>
        <authorList>
            <person name="Nicholson A.C."/>
            <person name="Gulvik C.A."/>
            <person name="Whitney A.M."/>
            <person name="Humrighouse B.W."/>
            <person name="Bell M."/>
            <person name="Holmes B."/>
            <person name="Steigerwalt A.G."/>
            <person name="Villarma A."/>
            <person name="Sheth M."/>
            <person name="Batra D."/>
            <person name="Pryor J."/>
            <person name="Bernardet J.-F."/>
            <person name="Hugo C."/>
            <person name="Kampfer P."/>
            <person name="Newman J."/>
            <person name="McQuiston J.R."/>
        </authorList>
    </citation>
    <scope>NUCLEOTIDE SEQUENCE [LARGE SCALE GENOMIC DNA]</scope>
    <source>
        <strain evidence="2">G0188</strain>
    </source>
</reference>
<evidence type="ECO:0000313" key="1">
    <source>
        <dbReference type="EMBL" id="AZA49590.1"/>
    </source>
</evidence>
<proteinExistence type="predicted"/>
<sequence length="129" mass="15139">MNPQEERKMIKLNAEDVKRILGFKKLSSLYDLNFKSKESLESISDVLSMTDTAGLVKKGLEYFRNEYRCRPESYPGDYIFYDMFSGSMKKGFSFTESYDNCIRIIDRNMKIIDYCRNLPIAAPIDWIDL</sequence>
<dbReference type="Proteomes" id="UP000273270">
    <property type="component" value="Chromosome"/>
</dbReference>
<dbReference type="AlphaFoldDB" id="A0A3G6NFQ1"/>
<keyword evidence="2" id="KW-1185">Reference proteome</keyword>
<dbReference type="OrthoDB" id="9976748at2"/>
<gene>
    <name evidence="1" type="ORF">EG346_16005</name>
</gene>
<evidence type="ECO:0000313" key="2">
    <source>
        <dbReference type="Proteomes" id="UP000273270"/>
    </source>
</evidence>